<dbReference type="EMBL" id="CP003422">
    <property type="protein sequence ID" value="AFH61616.2"/>
    <property type="molecule type" value="Genomic_DNA"/>
</dbReference>
<proteinExistence type="predicted"/>
<dbReference type="HOGENOM" id="CLU_1913447_0_0_9"/>
<accession>I0BGW9</accession>
<dbReference type="KEGG" id="pmw:B2K_12950"/>
<protein>
    <recommendedName>
        <fullName evidence="3">STAS/SEC14 domain-containing protein</fullName>
    </recommendedName>
</protein>
<name>I0BGW9_9BACL</name>
<evidence type="ECO:0008006" key="3">
    <source>
        <dbReference type="Google" id="ProtNLM"/>
    </source>
</evidence>
<evidence type="ECO:0000313" key="2">
    <source>
        <dbReference type="Proteomes" id="UP000007392"/>
    </source>
</evidence>
<reference evidence="1 2" key="1">
    <citation type="submission" date="2013-06" db="EMBL/GenBank/DDBJ databases">
        <title>Complete genome sequence of Paenibacillus mucilaginosus K02.</title>
        <authorList>
            <person name="Xiao B."/>
            <person name="Sun L."/>
            <person name="Xiao L."/>
            <person name="Lian B."/>
        </authorList>
    </citation>
    <scope>NUCLEOTIDE SEQUENCE [LARGE SCALE GENOMIC DNA]</scope>
    <source>
        <strain evidence="1 2">K02</strain>
    </source>
</reference>
<gene>
    <name evidence="1" type="ORF">B2K_12950</name>
</gene>
<evidence type="ECO:0000313" key="1">
    <source>
        <dbReference type="EMBL" id="AFH61616.2"/>
    </source>
</evidence>
<sequence length="136" mass="15551">MMTVYSIKSPGGSLFPYYYKGGEIHCLKYGSFYSDHDGLLSLMKLEEAFVAESRRRLEIWVDLYQTDLPDRVLDEFTASIGRMIPYIAKLAIVGCSTAVKWKLAGRLKRTEGVSALPLWFFSDPEEAKTWLVGERR</sequence>
<dbReference type="AlphaFoldDB" id="I0BGW9"/>
<organism evidence="1 2">
    <name type="scientific">Paenibacillus mucilaginosus K02</name>
    <dbReference type="NCBI Taxonomy" id="997761"/>
    <lineage>
        <taxon>Bacteria</taxon>
        <taxon>Bacillati</taxon>
        <taxon>Bacillota</taxon>
        <taxon>Bacilli</taxon>
        <taxon>Bacillales</taxon>
        <taxon>Paenibacillaceae</taxon>
        <taxon>Paenibacillus</taxon>
    </lineage>
</organism>
<dbReference type="Proteomes" id="UP000007392">
    <property type="component" value="Chromosome"/>
</dbReference>